<dbReference type="EMBL" id="VUJU01011069">
    <property type="protein sequence ID" value="KAF0712071.1"/>
    <property type="molecule type" value="Genomic_DNA"/>
</dbReference>
<evidence type="ECO:0000313" key="4">
    <source>
        <dbReference type="Proteomes" id="UP000478052"/>
    </source>
</evidence>
<proteinExistence type="predicted"/>
<dbReference type="Pfam" id="PF20700">
    <property type="entry name" value="Mutator"/>
    <property type="match status" value="2"/>
</dbReference>
<protein>
    <submittedName>
        <fullName evidence="3">YqaJ domain-containing protein</fullName>
    </submittedName>
</protein>
<comment type="caution">
    <text evidence="3">The sequence shown here is derived from an EMBL/GenBank/DDBJ whole genome shotgun (WGS) entry which is preliminary data.</text>
</comment>
<dbReference type="Proteomes" id="UP000478052">
    <property type="component" value="Unassembled WGS sequence"/>
</dbReference>
<evidence type="ECO:0000313" key="3">
    <source>
        <dbReference type="EMBL" id="KAF0712071.1"/>
    </source>
</evidence>
<accession>A0A6G0VW64</accession>
<organism evidence="3 4">
    <name type="scientific">Aphis craccivora</name>
    <name type="common">Cowpea aphid</name>
    <dbReference type="NCBI Taxonomy" id="307492"/>
    <lineage>
        <taxon>Eukaryota</taxon>
        <taxon>Metazoa</taxon>
        <taxon>Ecdysozoa</taxon>
        <taxon>Arthropoda</taxon>
        <taxon>Hexapoda</taxon>
        <taxon>Insecta</taxon>
        <taxon>Pterygota</taxon>
        <taxon>Neoptera</taxon>
        <taxon>Paraneoptera</taxon>
        <taxon>Hemiptera</taxon>
        <taxon>Sternorrhyncha</taxon>
        <taxon>Aphidomorpha</taxon>
        <taxon>Aphidoidea</taxon>
        <taxon>Aphididae</taxon>
        <taxon>Aphidini</taxon>
        <taxon>Aphis</taxon>
        <taxon>Aphis</taxon>
    </lineage>
</organism>
<evidence type="ECO:0000256" key="1">
    <source>
        <dbReference type="SAM" id="MobiDB-lite"/>
    </source>
</evidence>
<dbReference type="InterPro" id="IPR049012">
    <property type="entry name" value="Mutator_transp_dom"/>
</dbReference>
<feature type="domain" description="Mutator-like transposase" evidence="2">
    <location>
        <begin position="84"/>
        <end position="211"/>
    </location>
</feature>
<evidence type="ECO:0000259" key="2">
    <source>
        <dbReference type="Pfam" id="PF20700"/>
    </source>
</evidence>
<gene>
    <name evidence="3" type="ORF">FWK35_00029880</name>
</gene>
<feature type="domain" description="Mutator-like transposase" evidence="2">
    <location>
        <begin position="220"/>
        <end position="321"/>
    </location>
</feature>
<reference evidence="3 4" key="1">
    <citation type="submission" date="2019-08" db="EMBL/GenBank/DDBJ databases">
        <title>Whole genome of Aphis craccivora.</title>
        <authorList>
            <person name="Voronova N.V."/>
            <person name="Shulinski R.S."/>
            <person name="Bandarenka Y.V."/>
            <person name="Zhorov D.G."/>
            <person name="Warner D."/>
        </authorList>
    </citation>
    <scope>NUCLEOTIDE SEQUENCE [LARGE SCALE GENOMIC DNA]</scope>
    <source>
        <strain evidence="3">180601</strain>
        <tissue evidence="3">Whole Body</tissue>
    </source>
</reference>
<dbReference type="AlphaFoldDB" id="A0A6G0VW64"/>
<dbReference type="OrthoDB" id="10069847at2759"/>
<sequence>MYKSKSISTSISFQQSEETVESQPTVIDETIEDTFSGQLIHTSTPTNKILYSNDIVDHSLETAESSNNEVNYEHAIFKRIPQRLQFKFKFKCKMCGTTSLITSENESMINVTNYLPINPALVNGSLAVGIGHTQLSELCSSAELPTLSSTAYLQHLSNIGIAVQDTAMDEMIKAGNEERRLAIESGNIDEHGVPFCTVIADGQWSKRSYRTKPLLLDTRQNKSYLSAFETGDGDSSVTKKLNEVLPYGSDFKIQKIECKNHLMRNYCTKLTALTKRTDYSIAIEHHKNTNLPLRIKTDELRKDISNSVLHRLGYHNKCAAYFCSGLKVGEINLVPEAEKTGIMTDIRNIVHRLVIHADSLIESVDTNPCEQFNAIINKHIGAKRINFTQGSNYKTRVEAAVVAFNSKNYIRAIHKKIVTTSPGRKYYLIITLD</sequence>
<keyword evidence="4" id="KW-1185">Reference proteome</keyword>
<feature type="region of interest" description="Disordered" evidence="1">
    <location>
        <begin position="1"/>
        <end position="23"/>
    </location>
</feature>
<name>A0A6G0VW64_APHCR</name>